<evidence type="ECO:0000256" key="1">
    <source>
        <dbReference type="SAM" id="SignalP"/>
    </source>
</evidence>
<sequence length="274" mass="29129">MGRFLFSTLLPFLLLAAINAFPTFSPSTDAELPDLSTRIIRAPHGLQIIPGSCSTAEGIIVQAAIHDASALSAAALTATTDPDSLPFRFFFPPDATTANGVAAVYIRVRQAQLEQGPLIRLTCFDIDHRCRQPVGNITHGPLAYITEFAYEHRLPAIVLCPSGLALKRSPASCSRAPGEVSLGWLMLYLVSQLSVISGPTAIARDEPVLTAGGVGKIAAGGGNTTGIASAYAWLGSWSWDLGFVRNRTGECMGRFWRGNFEVRVGDGQVDRGSG</sequence>
<dbReference type="EMBL" id="CAJPDS010000027">
    <property type="protein sequence ID" value="CAF9920956.1"/>
    <property type="molecule type" value="Genomic_DNA"/>
</dbReference>
<evidence type="ECO:0000313" key="2">
    <source>
        <dbReference type="EMBL" id="CAF9920956.1"/>
    </source>
</evidence>
<evidence type="ECO:0000313" key="3">
    <source>
        <dbReference type="Proteomes" id="UP000664521"/>
    </source>
</evidence>
<dbReference type="Gene3D" id="3.40.390.10">
    <property type="entry name" value="Collagenase (Catalytic Domain)"/>
    <property type="match status" value="1"/>
</dbReference>
<dbReference type="Proteomes" id="UP000664521">
    <property type="component" value="Unassembled WGS sequence"/>
</dbReference>
<proteinExistence type="predicted"/>
<keyword evidence="3" id="KW-1185">Reference proteome</keyword>
<feature type="signal peptide" evidence="1">
    <location>
        <begin position="1"/>
        <end position="20"/>
    </location>
</feature>
<dbReference type="SUPFAM" id="SSF55486">
    <property type="entry name" value="Metalloproteases ('zincins'), catalytic domain"/>
    <property type="match status" value="1"/>
</dbReference>
<reference evidence="2" key="1">
    <citation type="submission" date="2021-03" db="EMBL/GenBank/DDBJ databases">
        <authorList>
            <person name="Tagirdzhanova G."/>
        </authorList>
    </citation>
    <scope>NUCLEOTIDE SEQUENCE</scope>
</reference>
<accession>A0A8H3FAB4</accession>
<dbReference type="GO" id="GO:0008237">
    <property type="term" value="F:metallopeptidase activity"/>
    <property type="evidence" value="ECO:0007669"/>
    <property type="project" value="InterPro"/>
</dbReference>
<comment type="caution">
    <text evidence="2">The sequence shown here is derived from an EMBL/GenBank/DDBJ whole genome shotgun (WGS) entry which is preliminary data.</text>
</comment>
<dbReference type="InterPro" id="IPR024079">
    <property type="entry name" value="MetalloPept_cat_dom_sf"/>
</dbReference>
<feature type="chain" id="PRO_5034188275" evidence="1">
    <location>
        <begin position="21"/>
        <end position="274"/>
    </location>
</feature>
<keyword evidence="1" id="KW-0732">Signal</keyword>
<organism evidence="2 3">
    <name type="scientific">Heterodermia speciosa</name>
    <dbReference type="NCBI Taxonomy" id="116794"/>
    <lineage>
        <taxon>Eukaryota</taxon>
        <taxon>Fungi</taxon>
        <taxon>Dikarya</taxon>
        <taxon>Ascomycota</taxon>
        <taxon>Pezizomycotina</taxon>
        <taxon>Lecanoromycetes</taxon>
        <taxon>OSLEUM clade</taxon>
        <taxon>Lecanoromycetidae</taxon>
        <taxon>Caliciales</taxon>
        <taxon>Physciaceae</taxon>
        <taxon>Heterodermia</taxon>
    </lineage>
</organism>
<name>A0A8H3FAB4_9LECA</name>
<dbReference type="AlphaFoldDB" id="A0A8H3FAB4"/>
<protein>
    <submittedName>
        <fullName evidence="2">Uncharacterized protein</fullName>
    </submittedName>
</protein>
<gene>
    <name evidence="2" type="ORF">HETSPECPRED_004392</name>
</gene>
<dbReference type="OrthoDB" id="5291027at2759"/>